<dbReference type="Pfam" id="PF00847">
    <property type="entry name" value="AP2"/>
    <property type="match status" value="1"/>
</dbReference>
<evidence type="ECO:0000256" key="4">
    <source>
        <dbReference type="ARBA" id="ARBA00023125"/>
    </source>
</evidence>
<dbReference type="Gramene" id="rna-gnl|WGS:NBSK|LSAT_7X35740_mrna">
    <property type="protein sequence ID" value="cds-PLY98950.1"/>
    <property type="gene ID" value="gene-LSAT_7X35740"/>
</dbReference>
<evidence type="ECO:0000256" key="5">
    <source>
        <dbReference type="ARBA" id="ARBA00023163"/>
    </source>
</evidence>
<comment type="subcellular location">
    <subcellularLocation>
        <location evidence="1">Nucleus</location>
    </subcellularLocation>
</comment>
<evidence type="ECO:0000256" key="7">
    <source>
        <dbReference type="SAM" id="MobiDB-lite"/>
    </source>
</evidence>
<feature type="domain" description="AP2/ERF" evidence="8">
    <location>
        <begin position="206"/>
        <end position="264"/>
    </location>
</feature>
<keyword evidence="6" id="KW-0539">Nucleus</keyword>
<dbReference type="PROSITE" id="PS51032">
    <property type="entry name" value="AP2_ERF"/>
    <property type="match status" value="1"/>
</dbReference>
<evidence type="ECO:0000256" key="1">
    <source>
        <dbReference type="ARBA" id="ARBA00004123"/>
    </source>
</evidence>
<proteinExistence type="predicted"/>
<gene>
    <name evidence="9" type="ORF">LSAT_V11C700356610</name>
</gene>
<dbReference type="EMBL" id="NBSK02000007">
    <property type="protein sequence ID" value="KAJ0196272.1"/>
    <property type="molecule type" value="Genomic_DNA"/>
</dbReference>
<dbReference type="AlphaFoldDB" id="A0A9R1V0B3"/>
<dbReference type="GO" id="GO:0003700">
    <property type="term" value="F:DNA-binding transcription factor activity"/>
    <property type="evidence" value="ECO:0007669"/>
    <property type="project" value="InterPro"/>
</dbReference>
<protein>
    <recommendedName>
        <fullName evidence="8">AP2/ERF domain-containing protein</fullName>
    </recommendedName>
</protein>
<evidence type="ECO:0000256" key="3">
    <source>
        <dbReference type="ARBA" id="ARBA00023015"/>
    </source>
</evidence>
<feature type="compositionally biased region" description="Basic residues" evidence="7">
    <location>
        <begin position="297"/>
        <end position="307"/>
    </location>
</feature>
<evidence type="ECO:0000256" key="6">
    <source>
        <dbReference type="ARBA" id="ARBA00023242"/>
    </source>
</evidence>
<dbReference type="InterPro" id="IPR044808">
    <property type="entry name" value="ERF_plant"/>
</dbReference>
<sequence>MYEQEQVDFDTFLESISKYLLDDHDHPDNFFHDPSGLMVSNNDMSIPAISEESSINIDQEISSFFAANSCSGESYSRSSSYLMDDPIWPLPNLDDSEISSLLDGYNDDIVEIPKNSDPILAITINELPDTSADIPATCNDLSGTCLGSAISMPLKWDFSTGNVVTFGEEVFSSGEDQKSPSYVKDFNSDEVKNFEAPPLQSQPERKYRGVRRRPWGKFTAEMRNPEKKGSRLWLGTYETPEEAAMAYDRAAFKHRGSHALLNFPHLTESHNENPQRYITKKRSSPSPSSSSSDSSKNSHRNKRKSSV</sequence>
<organism evidence="9 10">
    <name type="scientific">Lactuca sativa</name>
    <name type="common">Garden lettuce</name>
    <dbReference type="NCBI Taxonomy" id="4236"/>
    <lineage>
        <taxon>Eukaryota</taxon>
        <taxon>Viridiplantae</taxon>
        <taxon>Streptophyta</taxon>
        <taxon>Embryophyta</taxon>
        <taxon>Tracheophyta</taxon>
        <taxon>Spermatophyta</taxon>
        <taxon>Magnoliopsida</taxon>
        <taxon>eudicotyledons</taxon>
        <taxon>Gunneridae</taxon>
        <taxon>Pentapetalae</taxon>
        <taxon>asterids</taxon>
        <taxon>campanulids</taxon>
        <taxon>Asterales</taxon>
        <taxon>Asteraceae</taxon>
        <taxon>Cichorioideae</taxon>
        <taxon>Cichorieae</taxon>
        <taxon>Lactucinae</taxon>
        <taxon>Lactuca</taxon>
    </lineage>
</organism>
<keyword evidence="5" id="KW-0804">Transcription</keyword>
<keyword evidence="4" id="KW-0238">DNA-binding</keyword>
<keyword evidence="3" id="KW-0805">Transcription regulation</keyword>
<evidence type="ECO:0000256" key="2">
    <source>
        <dbReference type="ARBA" id="ARBA00022821"/>
    </source>
</evidence>
<reference evidence="9 10" key="1">
    <citation type="journal article" date="2017" name="Nat. Commun.">
        <title>Genome assembly with in vitro proximity ligation data and whole-genome triplication in lettuce.</title>
        <authorList>
            <person name="Reyes-Chin-Wo S."/>
            <person name="Wang Z."/>
            <person name="Yang X."/>
            <person name="Kozik A."/>
            <person name="Arikit S."/>
            <person name="Song C."/>
            <person name="Xia L."/>
            <person name="Froenicke L."/>
            <person name="Lavelle D.O."/>
            <person name="Truco M.J."/>
            <person name="Xia R."/>
            <person name="Zhu S."/>
            <person name="Xu C."/>
            <person name="Xu H."/>
            <person name="Xu X."/>
            <person name="Cox K."/>
            <person name="Korf I."/>
            <person name="Meyers B.C."/>
            <person name="Michelmore R.W."/>
        </authorList>
    </citation>
    <scope>NUCLEOTIDE SEQUENCE [LARGE SCALE GENOMIC DNA]</scope>
    <source>
        <strain evidence="10">cv. Salinas</strain>
        <tissue evidence="9">Seedlings</tissue>
    </source>
</reference>
<dbReference type="OrthoDB" id="1642780at2759"/>
<evidence type="ECO:0000313" key="10">
    <source>
        <dbReference type="Proteomes" id="UP000235145"/>
    </source>
</evidence>
<dbReference type="FunFam" id="3.30.730.10:FF:000001">
    <property type="entry name" value="Ethylene-responsive transcription factor 2"/>
    <property type="match status" value="1"/>
</dbReference>
<evidence type="ECO:0000313" key="9">
    <source>
        <dbReference type="EMBL" id="KAJ0196272.1"/>
    </source>
</evidence>
<dbReference type="GO" id="GO:0003677">
    <property type="term" value="F:DNA binding"/>
    <property type="evidence" value="ECO:0007669"/>
    <property type="project" value="UniProtKB-KW"/>
</dbReference>
<dbReference type="CDD" id="cd00018">
    <property type="entry name" value="AP2"/>
    <property type="match status" value="1"/>
</dbReference>
<dbReference type="PANTHER" id="PTHR31190:SF250">
    <property type="entry name" value="TRANSCRIPTION FACTOR AP2-EREBP FAMILY"/>
    <property type="match status" value="1"/>
</dbReference>
<dbReference type="GO" id="GO:0005634">
    <property type="term" value="C:nucleus"/>
    <property type="evidence" value="ECO:0007669"/>
    <property type="project" value="UniProtKB-SubCell"/>
</dbReference>
<accession>A0A9R1V0B3</accession>
<keyword evidence="2" id="KW-0611">Plant defense</keyword>
<dbReference type="InterPro" id="IPR016177">
    <property type="entry name" value="DNA-bd_dom_sf"/>
</dbReference>
<dbReference type="GO" id="GO:0006952">
    <property type="term" value="P:defense response"/>
    <property type="evidence" value="ECO:0007669"/>
    <property type="project" value="UniProtKB-KW"/>
</dbReference>
<dbReference type="PRINTS" id="PR00367">
    <property type="entry name" value="ETHRSPELEMNT"/>
</dbReference>
<keyword evidence="10" id="KW-1185">Reference proteome</keyword>
<dbReference type="SUPFAM" id="SSF54171">
    <property type="entry name" value="DNA-binding domain"/>
    <property type="match status" value="1"/>
</dbReference>
<dbReference type="Gene3D" id="3.30.730.10">
    <property type="entry name" value="AP2/ERF domain"/>
    <property type="match status" value="1"/>
</dbReference>
<dbReference type="SMART" id="SM00380">
    <property type="entry name" value="AP2"/>
    <property type="match status" value="1"/>
</dbReference>
<dbReference type="PANTHER" id="PTHR31190">
    <property type="entry name" value="DNA-BINDING DOMAIN"/>
    <property type="match status" value="1"/>
</dbReference>
<feature type="region of interest" description="Disordered" evidence="7">
    <location>
        <begin position="263"/>
        <end position="307"/>
    </location>
</feature>
<dbReference type="Proteomes" id="UP000235145">
    <property type="component" value="Unassembled WGS sequence"/>
</dbReference>
<name>A0A9R1V0B3_LACSA</name>
<dbReference type="InterPro" id="IPR001471">
    <property type="entry name" value="AP2/ERF_dom"/>
</dbReference>
<dbReference type="InterPro" id="IPR036955">
    <property type="entry name" value="AP2/ERF_dom_sf"/>
</dbReference>
<comment type="caution">
    <text evidence="9">The sequence shown here is derived from an EMBL/GenBank/DDBJ whole genome shotgun (WGS) entry which is preliminary data.</text>
</comment>
<feature type="compositionally biased region" description="Low complexity" evidence="7">
    <location>
        <begin position="284"/>
        <end position="295"/>
    </location>
</feature>
<dbReference type="GO" id="GO:0009873">
    <property type="term" value="P:ethylene-activated signaling pathway"/>
    <property type="evidence" value="ECO:0007669"/>
    <property type="project" value="InterPro"/>
</dbReference>
<evidence type="ECO:0000259" key="8">
    <source>
        <dbReference type="PROSITE" id="PS51032"/>
    </source>
</evidence>